<name>A0A927MI96_9BACL</name>
<dbReference type="PROSITE" id="PS50943">
    <property type="entry name" value="HTH_CROC1"/>
    <property type="match status" value="1"/>
</dbReference>
<dbReference type="Proteomes" id="UP000658225">
    <property type="component" value="Unassembled WGS sequence"/>
</dbReference>
<dbReference type="PANTHER" id="PTHR46797">
    <property type="entry name" value="HTH-TYPE TRANSCRIPTIONAL REGULATOR"/>
    <property type="match status" value="1"/>
</dbReference>
<dbReference type="PANTHER" id="PTHR46797:SF1">
    <property type="entry name" value="METHYLPHOSPHONATE SYNTHASE"/>
    <property type="match status" value="1"/>
</dbReference>
<evidence type="ECO:0000313" key="4">
    <source>
        <dbReference type="Proteomes" id="UP000658225"/>
    </source>
</evidence>
<dbReference type="InterPro" id="IPR050807">
    <property type="entry name" value="TransReg_Diox_bact_type"/>
</dbReference>
<dbReference type="SUPFAM" id="SSF47413">
    <property type="entry name" value="lambda repressor-like DNA-binding domains"/>
    <property type="match status" value="1"/>
</dbReference>
<evidence type="ECO:0000256" key="1">
    <source>
        <dbReference type="ARBA" id="ARBA00023125"/>
    </source>
</evidence>
<dbReference type="SMART" id="SM00530">
    <property type="entry name" value="HTH_XRE"/>
    <property type="match status" value="1"/>
</dbReference>
<dbReference type="InterPro" id="IPR010982">
    <property type="entry name" value="Lambda_DNA-bd_dom_sf"/>
</dbReference>
<dbReference type="GO" id="GO:0003700">
    <property type="term" value="F:DNA-binding transcription factor activity"/>
    <property type="evidence" value="ECO:0007669"/>
    <property type="project" value="TreeGrafter"/>
</dbReference>
<gene>
    <name evidence="3" type="ORF">H4683_002254</name>
</gene>
<keyword evidence="1" id="KW-0238">DNA-binding</keyword>
<sequence length="412" mass="48071">MEVCHIETLGERIRKLRKQQQLTLKSLAGNELTKGMLSLIENNKANPSMESLNYIAERLGVEVSELLEEVSTLELREVLEKAEKLYNTDFDLLTDEYEQLITLIEPYAQKLTQGYESARLLEMYSRCLHYEKKEGWQVFSDRAATIYEQMKIIQRRASIGGFRAMVKFTEHNYDESLAILLRERSEIEANNAYIDPMTRLDFDYTEAVLHFAVGDSESAIRIMKSGIEFSKEKQVFYRIDYLYRLAVAHAIMKQDDIEYAYYIKKITQYGDFADDKDALFFAKFAEVHYLNSFKKSFKEAHLLLNLLLEEGDYSKEYESFLNLEKGISLFGLKDFEHALVFLEKVTIADYIHHPFDLSRFYVKDAYQALCQEELGNSVEAIRLIDIAVENISTMPHTSYKDFIMVTHELITK</sequence>
<reference evidence="3" key="1">
    <citation type="submission" date="2020-10" db="EMBL/GenBank/DDBJ databases">
        <title>Genomic Encyclopedia of Type Strains, Phase IV (KMG-IV): sequencing the most valuable type-strain genomes for metagenomic binning, comparative biology and taxonomic classification.</title>
        <authorList>
            <person name="Goeker M."/>
        </authorList>
    </citation>
    <scope>NUCLEOTIDE SEQUENCE</scope>
    <source>
        <strain evidence="3">DSM 13886</strain>
    </source>
</reference>
<dbReference type="Pfam" id="PF12844">
    <property type="entry name" value="HTH_19"/>
    <property type="match status" value="1"/>
</dbReference>
<dbReference type="InterPro" id="IPR011990">
    <property type="entry name" value="TPR-like_helical_dom_sf"/>
</dbReference>
<keyword evidence="4" id="KW-1185">Reference proteome</keyword>
<dbReference type="CDD" id="cd00093">
    <property type="entry name" value="HTH_XRE"/>
    <property type="match status" value="1"/>
</dbReference>
<evidence type="ECO:0000313" key="3">
    <source>
        <dbReference type="EMBL" id="MBE1555155.1"/>
    </source>
</evidence>
<protein>
    <submittedName>
        <fullName evidence="3">Transcriptional regulator with XRE-family HTH domain</fullName>
    </submittedName>
</protein>
<accession>A0A927MI96</accession>
<organism evidence="3 4">
    <name type="scientific">Sporosarcina limicola</name>
    <dbReference type="NCBI Taxonomy" id="34101"/>
    <lineage>
        <taxon>Bacteria</taxon>
        <taxon>Bacillati</taxon>
        <taxon>Bacillota</taxon>
        <taxon>Bacilli</taxon>
        <taxon>Bacillales</taxon>
        <taxon>Caryophanaceae</taxon>
        <taxon>Sporosarcina</taxon>
    </lineage>
</organism>
<evidence type="ECO:0000259" key="2">
    <source>
        <dbReference type="PROSITE" id="PS50943"/>
    </source>
</evidence>
<dbReference type="RefSeq" id="WP_192598898.1">
    <property type="nucleotide sequence ID" value="NZ_JADBEL010000011.1"/>
</dbReference>
<dbReference type="GO" id="GO:0005829">
    <property type="term" value="C:cytosol"/>
    <property type="evidence" value="ECO:0007669"/>
    <property type="project" value="TreeGrafter"/>
</dbReference>
<comment type="caution">
    <text evidence="3">The sequence shown here is derived from an EMBL/GenBank/DDBJ whole genome shotgun (WGS) entry which is preliminary data.</text>
</comment>
<dbReference type="InterPro" id="IPR001387">
    <property type="entry name" value="Cro/C1-type_HTH"/>
</dbReference>
<dbReference type="Gene3D" id="1.25.40.10">
    <property type="entry name" value="Tetratricopeptide repeat domain"/>
    <property type="match status" value="1"/>
</dbReference>
<dbReference type="AlphaFoldDB" id="A0A927MI96"/>
<feature type="domain" description="HTH cro/C1-type" evidence="2">
    <location>
        <begin position="13"/>
        <end position="66"/>
    </location>
</feature>
<dbReference type="GO" id="GO:0003677">
    <property type="term" value="F:DNA binding"/>
    <property type="evidence" value="ECO:0007669"/>
    <property type="project" value="UniProtKB-KW"/>
</dbReference>
<dbReference type="EMBL" id="JADBEL010000011">
    <property type="protein sequence ID" value="MBE1555155.1"/>
    <property type="molecule type" value="Genomic_DNA"/>
</dbReference>
<proteinExistence type="predicted"/>